<accession>A0A433RQX5</accession>
<dbReference type="EC" id="2.7.11.1" evidence="6"/>
<comment type="catalytic activity">
    <reaction evidence="6">
        <text>L-threonyl-[protein] + ATP = O-phospho-L-threonyl-[protein] + ADP + H(+)</text>
        <dbReference type="Rhea" id="RHEA:46608"/>
        <dbReference type="Rhea" id="RHEA-COMP:11060"/>
        <dbReference type="Rhea" id="RHEA-COMP:11605"/>
        <dbReference type="ChEBI" id="CHEBI:15378"/>
        <dbReference type="ChEBI" id="CHEBI:30013"/>
        <dbReference type="ChEBI" id="CHEBI:30616"/>
        <dbReference type="ChEBI" id="CHEBI:61977"/>
        <dbReference type="ChEBI" id="CHEBI:456216"/>
        <dbReference type="EC" id="2.7.11.1"/>
    </reaction>
</comment>
<keyword evidence="4 6" id="KW-0418">Kinase</keyword>
<dbReference type="SUPFAM" id="SSF55874">
    <property type="entry name" value="ATPase domain of HSP90 chaperone/DNA topoisomerase II/histidine kinase"/>
    <property type="match status" value="1"/>
</dbReference>
<organism evidence="8 9">
    <name type="scientific">Candidatus Kurthia intestinigallinarum</name>
    <dbReference type="NCBI Taxonomy" id="1562256"/>
    <lineage>
        <taxon>Bacteria</taxon>
        <taxon>Bacillati</taxon>
        <taxon>Bacillota</taxon>
        <taxon>Bacilli</taxon>
        <taxon>Bacillales</taxon>
        <taxon>Caryophanaceae</taxon>
        <taxon>Kurthia</taxon>
    </lineage>
</organism>
<keyword evidence="9" id="KW-1185">Reference proteome</keyword>
<dbReference type="GO" id="GO:0016989">
    <property type="term" value="F:sigma factor antagonist activity"/>
    <property type="evidence" value="ECO:0007669"/>
    <property type="project" value="InterPro"/>
</dbReference>
<feature type="domain" description="Histidine kinase/HSP90-like ATPase" evidence="7">
    <location>
        <begin position="11"/>
        <end position="141"/>
    </location>
</feature>
<dbReference type="InterPro" id="IPR010193">
    <property type="entry name" value="RsbW"/>
</dbReference>
<dbReference type="RefSeq" id="WP_126991387.1">
    <property type="nucleotide sequence ID" value="NZ_JTFC01000039.1"/>
</dbReference>
<evidence type="ECO:0000256" key="1">
    <source>
        <dbReference type="ARBA" id="ARBA00022527"/>
    </source>
</evidence>
<evidence type="ECO:0000256" key="2">
    <source>
        <dbReference type="ARBA" id="ARBA00022679"/>
    </source>
</evidence>
<dbReference type="InterPro" id="IPR036890">
    <property type="entry name" value="HATPase_C_sf"/>
</dbReference>
<reference evidence="8 9" key="1">
    <citation type="submission" date="2014-11" db="EMBL/GenBank/DDBJ databases">
        <title>Genome sequence and analysis of novel Kurthia sp.</title>
        <authorList>
            <person name="Lawson J.N."/>
            <person name="Gonzalez J.E."/>
            <person name="Rinauldi L."/>
            <person name="Xuan Z."/>
            <person name="Firman A."/>
            <person name="Shaddox L."/>
            <person name="Trudeau A."/>
            <person name="Shah S."/>
            <person name="Reiman D."/>
        </authorList>
    </citation>
    <scope>NUCLEOTIDE SEQUENCE [LARGE SCALE GENOMIC DNA]</scope>
    <source>
        <strain evidence="8 9">3B1D</strain>
    </source>
</reference>
<keyword evidence="5 6" id="KW-0067">ATP-binding</keyword>
<evidence type="ECO:0000256" key="6">
    <source>
        <dbReference type="HAMAP-Rule" id="MF_00638"/>
    </source>
</evidence>
<evidence type="ECO:0000259" key="7">
    <source>
        <dbReference type="Pfam" id="PF13581"/>
    </source>
</evidence>
<dbReference type="EMBL" id="JTFC01000039">
    <property type="protein sequence ID" value="RUS53133.1"/>
    <property type="molecule type" value="Genomic_DNA"/>
</dbReference>
<dbReference type="NCBIfam" id="NF003144">
    <property type="entry name" value="PRK04069.1"/>
    <property type="match status" value="1"/>
</dbReference>
<keyword evidence="2 6" id="KW-0808">Transferase</keyword>
<dbReference type="GO" id="GO:0004674">
    <property type="term" value="F:protein serine/threonine kinase activity"/>
    <property type="evidence" value="ECO:0007669"/>
    <property type="project" value="UniProtKB-KW"/>
</dbReference>
<dbReference type="InterPro" id="IPR003594">
    <property type="entry name" value="HATPase_dom"/>
</dbReference>
<evidence type="ECO:0000256" key="5">
    <source>
        <dbReference type="ARBA" id="ARBA00022840"/>
    </source>
</evidence>
<dbReference type="PANTHER" id="PTHR35526:SF9">
    <property type="entry name" value="SERINE-PROTEIN KINASE RSBW"/>
    <property type="match status" value="1"/>
</dbReference>
<protein>
    <recommendedName>
        <fullName evidence="6">Serine-protein kinase RsbW</fullName>
        <ecNumber evidence="6">2.7.11.1</ecNumber>
    </recommendedName>
    <alternativeName>
        <fullName evidence="6">Anti-sigma-B factor</fullName>
    </alternativeName>
    <alternativeName>
        <fullName evidence="6">Sigma-B negative effector RsbW</fullName>
    </alternativeName>
</protein>
<comment type="function">
    <text evidence="6">Negative regulator of sigma-B activity. Phosphorylates and inactivates its specific antagonist protein, RsbV. Upon phosphorylation of RsbV, RsbW is released and binds to sigma-B, thereby blocking its ability to form an RNA polymerase holoenzyme (E-sigma-B).</text>
</comment>
<evidence type="ECO:0000256" key="3">
    <source>
        <dbReference type="ARBA" id="ARBA00022741"/>
    </source>
</evidence>
<comment type="caution">
    <text evidence="8">The sequence shown here is derived from an EMBL/GenBank/DDBJ whole genome shotgun (WGS) entry which is preliminary data.</text>
</comment>
<evidence type="ECO:0000313" key="9">
    <source>
        <dbReference type="Proteomes" id="UP000288623"/>
    </source>
</evidence>
<dbReference type="InterPro" id="IPR050267">
    <property type="entry name" value="Anti-sigma-factor_SerPK"/>
</dbReference>
<dbReference type="HAMAP" id="MF_00638">
    <property type="entry name" value="Anti_sigma_B"/>
    <property type="match status" value="1"/>
</dbReference>
<dbReference type="OrthoDB" id="9798941at2"/>
<keyword evidence="3 6" id="KW-0547">Nucleotide-binding</keyword>
<evidence type="ECO:0000313" key="8">
    <source>
        <dbReference type="EMBL" id="RUS53133.1"/>
    </source>
</evidence>
<dbReference type="Proteomes" id="UP000288623">
    <property type="component" value="Unassembled WGS sequence"/>
</dbReference>
<dbReference type="Gene3D" id="3.30.565.10">
    <property type="entry name" value="Histidine kinase-like ATPase, C-terminal domain"/>
    <property type="match status" value="1"/>
</dbReference>
<dbReference type="PANTHER" id="PTHR35526">
    <property type="entry name" value="ANTI-SIGMA-F FACTOR RSBW-RELATED"/>
    <property type="match status" value="1"/>
</dbReference>
<dbReference type="Pfam" id="PF13581">
    <property type="entry name" value="HATPase_c_2"/>
    <property type="match status" value="1"/>
</dbReference>
<dbReference type="CDD" id="cd16936">
    <property type="entry name" value="HATPase_RsbW-like"/>
    <property type="match status" value="1"/>
</dbReference>
<dbReference type="NCBIfam" id="TIGR01924">
    <property type="entry name" value="rsbW_low_gc"/>
    <property type="match status" value="1"/>
</dbReference>
<gene>
    <name evidence="6" type="primary">rsbW</name>
    <name evidence="8" type="ORF">QI30_14825</name>
</gene>
<dbReference type="GO" id="GO:0005524">
    <property type="term" value="F:ATP binding"/>
    <property type="evidence" value="ECO:0007669"/>
    <property type="project" value="UniProtKB-KW"/>
</dbReference>
<evidence type="ECO:0000256" key="4">
    <source>
        <dbReference type="ARBA" id="ARBA00022777"/>
    </source>
</evidence>
<dbReference type="GO" id="GO:0106310">
    <property type="term" value="F:protein serine kinase activity"/>
    <property type="evidence" value="ECO:0007669"/>
    <property type="project" value="RHEA"/>
</dbReference>
<dbReference type="AlphaFoldDB" id="A0A433RQX5"/>
<comment type="similarity">
    <text evidence="6">Belongs to the anti-sigma-factor family.</text>
</comment>
<keyword evidence="1 6" id="KW-0723">Serine/threonine-protein kinase</keyword>
<proteinExistence type="inferred from homology"/>
<name>A0A433RQX5_9BACL</name>
<comment type="catalytic activity">
    <reaction evidence="6">
        <text>L-seryl-[protein] + ATP = O-phospho-L-seryl-[protein] + ADP + H(+)</text>
        <dbReference type="Rhea" id="RHEA:17989"/>
        <dbReference type="Rhea" id="RHEA-COMP:9863"/>
        <dbReference type="Rhea" id="RHEA-COMP:11604"/>
        <dbReference type="ChEBI" id="CHEBI:15378"/>
        <dbReference type="ChEBI" id="CHEBI:29999"/>
        <dbReference type="ChEBI" id="CHEBI:30616"/>
        <dbReference type="ChEBI" id="CHEBI:83421"/>
        <dbReference type="ChEBI" id="CHEBI:456216"/>
        <dbReference type="EC" id="2.7.11.1"/>
    </reaction>
</comment>
<sequence>MKEFDYFEMRIPSKTQYVGVARLTVSGLASRLGFSYDDIEDLKIATSEAVTNAIQHAYVEDEEKQEVVVGCAVYEDKLEIMVADYGRSFEFEEVKEKVGPYHEETEVEFIREGGLGLFLIESLMDEVKVLNENGVTVFMTKYVSREQVNAHVETDVH</sequence>